<dbReference type="Pfam" id="PF01433">
    <property type="entry name" value="Peptidase_M1"/>
    <property type="match status" value="1"/>
</dbReference>
<keyword evidence="7" id="KW-0378">Hydrolase</keyword>
<evidence type="ECO:0000256" key="10">
    <source>
        <dbReference type="ARBA" id="ARBA00023288"/>
    </source>
</evidence>
<evidence type="ECO:0000259" key="12">
    <source>
        <dbReference type="Pfam" id="PF11838"/>
    </source>
</evidence>
<proteinExistence type="inferred from homology"/>
<dbReference type="InterPro" id="IPR027268">
    <property type="entry name" value="Peptidase_M4/M1_CTD_sf"/>
</dbReference>
<dbReference type="CDD" id="cd09601">
    <property type="entry name" value="M1_APN-Q_like"/>
    <property type="match status" value="1"/>
</dbReference>
<evidence type="ECO:0000256" key="3">
    <source>
        <dbReference type="ARBA" id="ARBA00010136"/>
    </source>
</evidence>
<evidence type="ECO:0000256" key="9">
    <source>
        <dbReference type="ARBA" id="ARBA00023049"/>
    </source>
</evidence>
<organism evidence="14 15">
    <name type="scientific">Chilo suppressalis</name>
    <name type="common">Asiatic rice borer moth</name>
    <dbReference type="NCBI Taxonomy" id="168631"/>
    <lineage>
        <taxon>Eukaryota</taxon>
        <taxon>Metazoa</taxon>
        <taxon>Ecdysozoa</taxon>
        <taxon>Arthropoda</taxon>
        <taxon>Hexapoda</taxon>
        <taxon>Insecta</taxon>
        <taxon>Pterygota</taxon>
        <taxon>Neoptera</taxon>
        <taxon>Endopterygota</taxon>
        <taxon>Lepidoptera</taxon>
        <taxon>Glossata</taxon>
        <taxon>Ditrysia</taxon>
        <taxon>Pyraloidea</taxon>
        <taxon>Crambidae</taxon>
        <taxon>Crambinae</taxon>
        <taxon>Chilo</taxon>
    </lineage>
</organism>
<dbReference type="Gene3D" id="2.60.40.1730">
    <property type="entry name" value="tricorn interacting facor f3 domain"/>
    <property type="match status" value="1"/>
</dbReference>
<evidence type="ECO:0000259" key="13">
    <source>
        <dbReference type="Pfam" id="PF17900"/>
    </source>
</evidence>
<dbReference type="InterPro" id="IPR024571">
    <property type="entry name" value="ERAP1-like_C_dom"/>
</dbReference>
<keyword evidence="4" id="KW-0336">GPI-anchor</keyword>
<evidence type="ECO:0000256" key="1">
    <source>
        <dbReference type="ARBA" id="ARBA00001947"/>
    </source>
</evidence>
<keyword evidence="4" id="KW-0325">Glycoprotein</keyword>
<evidence type="ECO:0000256" key="6">
    <source>
        <dbReference type="ARBA" id="ARBA00022723"/>
    </source>
</evidence>
<evidence type="ECO:0008006" key="16">
    <source>
        <dbReference type="Google" id="ProtNLM"/>
    </source>
</evidence>
<dbReference type="PRINTS" id="PR00756">
    <property type="entry name" value="ALADIPTASE"/>
</dbReference>
<feature type="domain" description="Aminopeptidase N-like N-terminal" evidence="13">
    <location>
        <begin position="89"/>
        <end position="280"/>
    </location>
</feature>
<sequence length="1127" mass="129088">MVPNRLAALPRWMARLTKCLKSKMALLIVTIFAAACLSASGFPQEPLSYRTTIFGDERLEDGPFEFLNTYNEVSSRDTNNPYRLPTTTKPENYKVNLVVNMTDLSFSGDVEIRLYATQWNVNEIIIHAHDMNITSLELKRDNNPIYQTYELQPQYHFLRVRLTSEPLAYNVSNRIIYTLAIKFEAELRSDMTGLYRNWYRNNATDDPSWMASTHLQATTARFVFPCYDEPSFKATFDMTITRPESFGSWFCTKRNDTRTSSIVGYKDDIYSTTPVMSTYLLAVIVAEYTSKTKEANNGDLLYEVIARPAAMEDNQGDYAFYFGQDLLEEMSRQTDIEFYSVNPNLKMTQAAIPDFSAGAMENWGLLVYREAYLMYHENHTDGFFKQRIAYILSHEIAHMWFGNLVTCDWWDNLWLNEGFARYYQYYLTDWVDPELGLATRFIPEQVHSALLTDSANNPHPLNNPGLGSPVEVRTMFTQISYNKGAAVIRMTEHLMGFNNHREGLRRYLREREFNTALPIHLFQALQDSAVETGAIAEYGSDFNIIDYYRTWSDQGGHPVLNVEVNHQTGEMTILQRRFNINSGYSTSNTNWIVPITFATASNPDFEDTKPSHIIKDSITRINRGSIGDEWVIFNKQQTGFYRVNYDDYTWDLIIMLLRGPNRTLVHEFNRAQIVNDVFQFARSGLMNYTRAFNILSFMKYETEYAPWAAAITGFNWVRNRFMGTPTESRLNALFIEWATPVMQRLTYYPRDDESFMTSYLRYQLAPVMCQLEVDECREAATQQFEELKINSTEVPVDSRNWVYCNALRKGVYEDFDFLWRRFISHPVNGEKIQIIMILGCTPDAIALNKFLDNIIEPDNFIIRRQDYTTAFNSAVSGNENNTQIVFQYIQDNLRNVSAALGTTTALSYISSRLRTYEAIKEFQEWADENQAALAADYQAVYNGAVSSSNAIEWAAAVQDDVNSYLTTGDSVVQPSTPAPEPINVPTAGAQAFPMDGIGRLGHDPPRGPSADWWVLTTADAAGTNGLTCLPKHGGTRDRRFLVTHPMTDHCESCLTSTIAAERANHLRHRDPHNTMMEKLAHLQPALVNWKFSVIQCIHQSLPLQTSTLSRIWIIAGAQVFHMDRIGS</sequence>
<name>A0ABN8BBZ8_CHISP</name>
<keyword evidence="6" id="KW-0479">Metal-binding</keyword>
<dbReference type="PANTHER" id="PTHR11533">
    <property type="entry name" value="PROTEASE M1 ZINC METALLOPROTEASE"/>
    <property type="match status" value="1"/>
</dbReference>
<dbReference type="InterPro" id="IPR045357">
    <property type="entry name" value="Aminopeptidase_N-like_N"/>
</dbReference>
<evidence type="ECO:0000256" key="2">
    <source>
        <dbReference type="ARBA" id="ARBA00004609"/>
    </source>
</evidence>
<dbReference type="Pfam" id="PF17900">
    <property type="entry name" value="Peptidase_M1_N"/>
    <property type="match status" value="1"/>
</dbReference>
<comment type="similarity">
    <text evidence="3">Belongs to the peptidase M1 family.</text>
</comment>
<gene>
    <name evidence="14" type="ORF">CHILSU_LOCUS10890</name>
</gene>
<protein>
    <recommendedName>
        <fullName evidence="16">Aminopeptidase</fullName>
    </recommendedName>
</protein>
<dbReference type="SUPFAM" id="SSF63737">
    <property type="entry name" value="Leukotriene A4 hydrolase N-terminal domain"/>
    <property type="match status" value="1"/>
</dbReference>
<keyword evidence="8" id="KW-0862">Zinc</keyword>
<evidence type="ECO:0000256" key="7">
    <source>
        <dbReference type="ARBA" id="ARBA00022801"/>
    </source>
</evidence>
<feature type="domain" description="Peptidase M1 membrane alanine aminopeptidase" evidence="11">
    <location>
        <begin position="327"/>
        <end position="528"/>
    </location>
</feature>
<evidence type="ECO:0000259" key="11">
    <source>
        <dbReference type="Pfam" id="PF01433"/>
    </source>
</evidence>
<comment type="cofactor">
    <cofactor evidence="1">
        <name>Zn(2+)</name>
        <dbReference type="ChEBI" id="CHEBI:29105"/>
    </cofactor>
</comment>
<evidence type="ECO:0000256" key="4">
    <source>
        <dbReference type="ARBA" id="ARBA00022622"/>
    </source>
</evidence>
<keyword evidence="15" id="KW-1185">Reference proteome</keyword>
<evidence type="ECO:0000313" key="14">
    <source>
        <dbReference type="EMBL" id="CAH0407490.1"/>
    </source>
</evidence>
<dbReference type="InterPro" id="IPR001930">
    <property type="entry name" value="Peptidase_M1"/>
</dbReference>
<comment type="subcellular location">
    <subcellularLocation>
        <location evidence="2">Cell membrane</location>
        <topology evidence="2">Lipid-anchor</topology>
        <topology evidence="2">GPI-anchor</topology>
    </subcellularLocation>
</comment>
<dbReference type="InterPro" id="IPR034016">
    <property type="entry name" value="M1_APN-typ"/>
</dbReference>
<reference evidence="14" key="1">
    <citation type="submission" date="2021-12" db="EMBL/GenBank/DDBJ databases">
        <authorList>
            <person name="King R."/>
        </authorList>
    </citation>
    <scope>NUCLEOTIDE SEQUENCE</scope>
</reference>
<evidence type="ECO:0000313" key="15">
    <source>
        <dbReference type="Proteomes" id="UP001153292"/>
    </source>
</evidence>
<evidence type="ECO:0000256" key="5">
    <source>
        <dbReference type="ARBA" id="ARBA00022670"/>
    </source>
</evidence>
<dbReference type="Gene3D" id="1.10.390.10">
    <property type="entry name" value="Neutral Protease Domain 2"/>
    <property type="match status" value="1"/>
</dbReference>
<keyword evidence="9" id="KW-0482">Metalloprotease</keyword>
<dbReference type="InterPro" id="IPR014782">
    <property type="entry name" value="Peptidase_M1_dom"/>
</dbReference>
<dbReference type="SUPFAM" id="SSF55486">
    <property type="entry name" value="Metalloproteases ('zincins'), catalytic domain"/>
    <property type="match status" value="1"/>
</dbReference>
<keyword evidence="5" id="KW-0645">Protease</keyword>
<evidence type="ECO:0000256" key="8">
    <source>
        <dbReference type="ARBA" id="ARBA00022833"/>
    </source>
</evidence>
<accession>A0ABN8BBZ8</accession>
<dbReference type="InterPro" id="IPR050344">
    <property type="entry name" value="Peptidase_M1_aminopeptidases"/>
</dbReference>
<dbReference type="Gene3D" id="2.60.40.1910">
    <property type="match status" value="1"/>
</dbReference>
<dbReference type="Proteomes" id="UP001153292">
    <property type="component" value="Chromosome 8"/>
</dbReference>
<dbReference type="Pfam" id="PF11838">
    <property type="entry name" value="ERAP1_C"/>
    <property type="match status" value="1"/>
</dbReference>
<keyword evidence="10" id="KW-0449">Lipoprotein</keyword>
<dbReference type="EMBL" id="OU963901">
    <property type="protein sequence ID" value="CAH0407490.1"/>
    <property type="molecule type" value="Genomic_DNA"/>
</dbReference>
<dbReference type="Gene3D" id="1.25.50.20">
    <property type="match status" value="1"/>
</dbReference>
<dbReference type="PANTHER" id="PTHR11533:SF301">
    <property type="entry name" value="AMINOPEPTIDASE"/>
    <property type="match status" value="1"/>
</dbReference>
<feature type="domain" description="ERAP1-like C-terminal" evidence="12">
    <location>
        <begin position="630"/>
        <end position="932"/>
    </location>
</feature>
<dbReference type="InterPro" id="IPR042097">
    <property type="entry name" value="Aminopeptidase_N-like_N_sf"/>
</dbReference>
<keyword evidence="4" id="KW-0472">Membrane</keyword>